<dbReference type="KEGG" id="fcs:TRV642_0822"/>
<dbReference type="AlphaFoldDB" id="A0A9W4X8R0"/>
<dbReference type="EMBL" id="OX336425">
    <property type="protein sequence ID" value="CAI2765855.1"/>
    <property type="molecule type" value="Genomic_DNA"/>
</dbReference>
<evidence type="ECO:0000313" key="1">
    <source>
        <dbReference type="EMBL" id="CAI2765855.1"/>
    </source>
</evidence>
<gene>
    <name evidence="1" type="ORF">TRV642_0822</name>
</gene>
<name>A0A9W4X8R0_9FLAO</name>
<evidence type="ECO:0000313" key="2">
    <source>
        <dbReference type="Proteomes" id="UP001152749"/>
    </source>
</evidence>
<sequence>MFWFNDEEDIVSLNHKFYFLGNLLNRILSEKYNGKKIKYMNIEFYNNAGKLQKAYKKDYFLHYYGGQFTYKKVVDLSCFLALNFANQKIFIWEQAYEMLQFASKELKNESLLISSEYAYHKGLEIGLIADYRMIETDVVLFKENYKASLWVVFLENQMQANFTLEKNNKIIFEKVIGTAPNGMDFFLVMFKKIEQKDNSIVIKGAKDVEYLPMKILFSENLTEISTR</sequence>
<proteinExistence type="predicted"/>
<accession>A0A9W4X8R0</accession>
<dbReference type="Proteomes" id="UP001152749">
    <property type="component" value="Chromosome"/>
</dbReference>
<protein>
    <submittedName>
        <fullName evidence="1">Uncharacterized protein</fullName>
    </submittedName>
</protein>
<organism evidence="1 2">
    <name type="scientific">Flavobacterium collinsii</name>
    <dbReference type="NCBI Taxonomy" id="1114861"/>
    <lineage>
        <taxon>Bacteria</taxon>
        <taxon>Pseudomonadati</taxon>
        <taxon>Bacteroidota</taxon>
        <taxon>Flavobacteriia</taxon>
        <taxon>Flavobacteriales</taxon>
        <taxon>Flavobacteriaceae</taxon>
        <taxon>Flavobacterium</taxon>
    </lineage>
</organism>
<reference evidence="1" key="1">
    <citation type="submission" date="2022-09" db="EMBL/GenBank/DDBJ databases">
        <authorList>
            <person name="Duchaud E."/>
        </authorList>
    </citation>
    <scope>NUCLEOTIDE SEQUENCE</scope>
    <source>
        <strain evidence="1">TRV642</strain>
    </source>
</reference>